<accession>A0A0J7LA53</accession>
<feature type="compositionally biased region" description="Basic and acidic residues" evidence="1">
    <location>
        <begin position="645"/>
        <end position="666"/>
    </location>
</feature>
<feature type="compositionally biased region" description="Polar residues" evidence="1">
    <location>
        <begin position="729"/>
        <end position="746"/>
    </location>
</feature>
<feature type="region of interest" description="Disordered" evidence="1">
    <location>
        <begin position="729"/>
        <end position="750"/>
    </location>
</feature>
<feature type="region of interest" description="Disordered" evidence="1">
    <location>
        <begin position="1"/>
        <end position="37"/>
    </location>
</feature>
<feature type="region of interest" description="Disordered" evidence="1">
    <location>
        <begin position="891"/>
        <end position="962"/>
    </location>
</feature>
<feature type="region of interest" description="Disordered" evidence="1">
    <location>
        <begin position="768"/>
        <end position="791"/>
    </location>
</feature>
<sequence length="1094" mass="121565">MCDLIDLNSPDAKGSRNPTKLASPLIPAPKNVESNGETNSLVITEKRESEGNNPFDRVLNETTEYVSRKGDPFEVMLQRALKSKRKRNIDMRAQSVNFADDFTPKSKKRYFKMRNKTLDGSLLEGKLDMSSEDKKVEIKEETINLDVKNADVCDNNVTENTSMVKQNRKIFVTSPESLESSILNQSAMNDTLLETVPKSKKDDDVFFKEFILPSNNNLKSRSLSQGAGKSSTTLSCLNRRSQSVTDHQRKISQSDCSIVSSFLDKGFLGSKQNEQSIFSSLSNVSSITKLSSISMSSSLSIDTMNHAFLDSNSLKASQEKINITENSVEIKSKQYDLSDLAERLNKLRFAMNETISTSNIIEDGSNFMKEENKHITNDKLIDVDVFLPENSSKECNKSSTSTASLDSVFTDTNKVNKSILNEAKMLSKTFEELAIRTDSGSSVDDDLISNNTLWMSELLPAFEDDLVVDNLIELPISPEENSKGIRSNDKKQSPTSIDNVDKNSLKEMEPQFTDCVKQTVITSLLSDLRKLIKVENNSEVDKLLDNLENALDSNCKNNTELLVTCLNISNELQSPQKISSDIVEKSEVTNIDKSDEESGKVSSKEEISNAEKLPSDISCRLEDTSSQATTISSDNLSVKPSSYKDNSENHHSPKEVHTNCAKEKDNQPDEKLAVELLMNLGKLLSGQAEDATTMQLLKCIGKALNVASNNSKIENEIQLDKMHSIQPTTPIKASESGCNEHSSILSTKAKHRRSFETKSKLLEKTARRSISVIRSSPKNTSNTQVRKYRSTTEFEDRKKHFSSELGLVGDLGNKKIMAPETCNMGRDDQNLNICTNISADIIQSDSKKEKPIAISDVKNKLKKRTDVVNKRGPMKAVHPVDNMQKKGALFGKQTTSSSQTVTPPKSDKTTPSGKIISSTPNSMDNKYIAKKSVRSKPVASSTPDSQNSKASSAQLTSANKKRNLSCDISPVTAYVNMSGSDERKESPKKLSKLPTPKKCTTPKRDTFGIPKFSTPPKHNLSFNVNHQRSPQRLSRSLMDRQRYSPVCQKKSAEKVQQSPLKENRITAKVKPLNLISKLKQHGTDDVIDKENNYA</sequence>
<feature type="region of interest" description="Disordered" evidence="1">
    <location>
        <begin position="589"/>
        <end position="666"/>
    </location>
</feature>
<feature type="compositionally biased region" description="Low complexity" evidence="1">
    <location>
        <begin position="892"/>
        <end position="904"/>
    </location>
</feature>
<dbReference type="OrthoDB" id="6747212at2759"/>
<evidence type="ECO:0000313" key="2">
    <source>
        <dbReference type="EMBL" id="KMR04900.1"/>
    </source>
</evidence>
<evidence type="ECO:0000256" key="1">
    <source>
        <dbReference type="SAM" id="MobiDB-lite"/>
    </source>
</evidence>
<feature type="region of interest" description="Disordered" evidence="1">
    <location>
        <begin position="479"/>
        <end position="504"/>
    </location>
</feature>
<comment type="caution">
    <text evidence="2">The sequence shown here is derived from an EMBL/GenBank/DDBJ whole genome shotgun (WGS) entry which is preliminary data.</text>
</comment>
<dbReference type="AlphaFoldDB" id="A0A0J7LA53"/>
<feature type="compositionally biased region" description="Polar residues" evidence="1">
    <location>
        <begin position="1020"/>
        <end position="1033"/>
    </location>
</feature>
<feature type="compositionally biased region" description="Basic and acidic residues" evidence="1">
    <location>
        <begin position="480"/>
        <end position="492"/>
    </location>
</feature>
<feature type="compositionally biased region" description="Polar residues" evidence="1">
    <location>
        <begin position="624"/>
        <end position="644"/>
    </location>
</feature>
<dbReference type="EMBL" id="LBMM01000111">
    <property type="protein sequence ID" value="KMR04900.1"/>
    <property type="molecule type" value="Genomic_DNA"/>
</dbReference>
<dbReference type="Proteomes" id="UP000036403">
    <property type="component" value="Unassembled WGS sequence"/>
</dbReference>
<feature type="region of interest" description="Disordered" evidence="1">
    <location>
        <begin position="977"/>
        <end position="1033"/>
    </location>
</feature>
<keyword evidence="3" id="KW-1185">Reference proteome</keyword>
<feature type="compositionally biased region" description="Basic and acidic residues" evidence="1">
    <location>
        <begin position="589"/>
        <end position="609"/>
    </location>
</feature>
<reference evidence="2 3" key="1">
    <citation type="submission" date="2015-04" db="EMBL/GenBank/DDBJ databases">
        <title>Lasius niger genome sequencing.</title>
        <authorList>
            <person name="Konorov E.A."/>
            <person name="Nikitin M.A."/>
            <person name="Kirill M.V."/>
            <person name="Chang P."/>
        </authorList>
    </citation>
    <scope>NUCLEOTIDE SEQUENCE [LARGE SCALE GENOMIC DNA]</scope>
    <source>
        <tissue evidence="2">Whole</tissue>
    </source>
</reference>
<proteinExistence type="predicted"/>
<feature type="compositionally biased region" description="Polar residues" evidence="1">
    <location>
        <begin position="909"/>
        <end position="924"/>
    </location>
</feature>
<evidence type="ECO:0000313" key="3">
    <source>
        <dbReference type="Proteomes" id="UP000036403"/>
    </source>
</evidence>
<dbReference type="PaxDb" id="67767-A0A0J7LA53"/>
<feature type="compositionally biased region" description="Polar residues" evidence="1">
    <location>
        <begin position="772"/>
        <end position="785"/>
    </location>
</feature>
<protein>
    <submittedName>
        <fullName evidence="2">Uncharacterized protein</fullName>
    </submittedName>
</protein>
<organism evidence="2 3">
    <name type="scientific">Lasius niger</name>
    <name type="common">Black garden ant</name>
    <dbReference type="NCBI Taxonomy" id="67767"/>
    <lineage>
        <taxon>Eukaryota</taxon>
        <taxon>Metazoa</taxon>
        <taxon>Ecdysozoa</taxon>
        <taxon>Arthropoda</taxon>
        <taxon>Hexapoda</taxon>
        <taxon>Insecta</taxon>
        <taxon>Pterygota</taxon>
        <taxon>Neoptera</taxon>
        <taxon>Endopterygota</taxon>
        <taxon>Hymenoptera</taxon>
        <taxon>Apocrita</taxon>
        <taxon>Aculeata</taxon>
        <taxon>Formicoidea</taxon>
        <taxon>Formicidae</taxon>
        <taxon>Formicinae</taxon>
        <taxon>Lasius</taxon>
        <taxon>Lasius</taxon>
    </lineage>
</organism>
<feature type="compositionally biased region" description="Polar residues" evidence="1">
    <location>
        <begin position="938"/>
        <end position="958"/>
    </location>
</feature>
<gene>
    <name evidence="2" type="ORF">RF55_374</name>
</gene>
<name>A0A0J7LA53_LASNI</name>